<dbReference type="Gene3D" id="3.30.465.10">
    <property type="match status" value="2"/>
</dbReference>
<dbReference type="InterPro" id="IPR050432">
    <property type="entry name" value="FAD-linked_Oxidoreductases_BP"/>
</dbReference>
<organism evidence="6 7">
    <name type="scientific">Meripilus lineatus</name>
    <dbReference type="NCBI Taxonomy" id="2056292"/>
    <lineage>
        <taxon>Eukaryota</taxon>
        <taxon>Fungi</taxon>
        <taxon>Dikarya</taxon>
        <taxon>Basidiomycota</taxon>
        <taxon>Agaricomycotina</taxon>
        <taxon>Agaricomycetes</taxon>
        <taxon>Polyporales</taxon>
        <taxon>Meripilaceae</taxon>
        <taxon>Meripilus</taxon>
    </lineage>
</organism>
<dbReference type="PANTHER" id="PTHR13878:SF91">
    <property type="entry name" value="FAD BINDING DOMAIN PROTEIN (AFU_ORTHOLOGUE AFUA_6G12070)-RELATED"/>
    <property type="match status" value="1"/>
</dbReference>
<feature type="chain" id="PRO_5042080504" description="FAD-binding PCMH-type domain-containing protein" evidence="3">
    <location>
        <begin position="21"/>
        <end position="509"/>
    </location>
</feature>
<gene>
    <name evidence="6" type="ORF">NLI96_g878</name>
</gene>
<proteinExistence type="inferred from homology"/>
<keyword evidence="2" id="KW-0560">Oxidoreductase</keyword>
<dbReference type="InterPro" id="IPR036318">
    <property type="entry name" value="FAD-bd_PCMH-like_sf"/>
</dbReference>
<dbReference type="InterPro" id="IPR012951">
    <property type="entry name" value="BBE"/>
</dbReference>
<keyword evidence="3" id="KW-0732">Signal</keyword>
<evidence type="ECO:0000313" key="6">
    <source>
        <dbReference type="EMBL" id="KAJ3491203.1"/>
    </source>
</evidence>
<name>A0AAD5VD12_9APHY</name>
<keyword evidence="7" id="KW-1185">Reference proteome</keyword>
<evidence type="ECO:0008006" key="8">
    <source>
        <dbReference type="Google" id="ProtNLM"/>
    </source>
</evidence>
<dbReference type="Pfam" id="PF01565">
    <property type="entry name" value="FAD_binding_4"/>
    <property type="match status" value="1"/>
</dbReference>
<evidence type="ECO:0000259" key="4">
    <source>
        <dbReference type="Pfam" id="PF01565"/>
    </source>
</evidence>
<evidence type="ECO:0000256" key="1">
    <source>
        <dbReference type="ARBA" id="ARBA00005466"/>
    </source>
</evidence>
<dbReference type="EMBL" id="JANAWD010000016">
    <property type="protein sequence ID" value="KAJ3491203.1"/>
    <property type="molecule type" value="Genomic_DNA"/>
</dbReference>
<sequence>MFPTNLLFLVHTALLTTSYAAFLNVRDDETLIAGASLRAWNDLNTTIGGRLHVGEPFEKACFSTFNGNPINPDASACSALQQNYTNPLFRVQQFGAYMLPQWETCQATGDGCLLDSSNPSNPVAFTGVNCQNGNVPPFYIDVQTVSDIQAALKFSRATGVRLSVKNHGHDYKGRSSGKNTLSLWVQNLEASKGGTFTEDVYNFADQHNVTWIGGYHQTIGTGWVLGGGHSILSPVYGLGVDRVVQFKVVTPDGVYRTANECENSDLFWALRGGGGSAFGVVVESTHKVEPQLTLQAAIIRFPANSSNLFPWYNLTVEHSLRWAQNGWGGHIVGPTLIHVTPNLNASQAQVDMQAAIDYAVANGGTGIIDTLPSWNAFFLKYVTSAQAAVGPELMLGTRLISTELFNSTTGKQQLSNAIKDVLSFASPYIVAGTPFLMNQYQQVTSHIQAFRDITPGSGAYFNEGDVYEPDHEESYWGTENYKRLLSVKKKYDPHQSPHMLAVCWVEWGQ</sequence>
<feature type="signal peptide" evidence="3">
    <location>
        <begin position="1"/>
        <end position="20"/>
    </location>
</feature>
<evidence type="ECO:0000256" key="2">
    <source>
        <dbReference type="ARBA" id="ARBA00023002"/>
    </source>
</evidence>
<dbReference type="Gene3D" id="3.40.462.20">
    <property type="match status" value="1"/>
</dbReference>
<dbReference type="Proteomes" id="UP001212997">
    <property type="component" value="Unassembled WGS sequence"/>
</dbReference>
<protein>
    <recommendedName>
        <fullName evidence="8">FAD-binding PCMH-type domain-containing protein</fullName>
    </recommendedName>
</protein>
<reference evidence="6" key="1">
    <citation type="submission" date="2022-07" db="EMBL/GenBank/DDBJ databases">
        <title>Genome Sequence of Physisporinus lineatus.</title>
        <authorList>
            <person name="Buettner E."/>
        </authorList>
    </citation>
    <scope>NUCLEOTIDE SEQUENCE</scope>
    <source>
        <strain evidence="6">VT162</strain>
    </source>
</reference>
<dbReference type="GO" id="GO:0016491">
    <property type="term" value="F:oxidoreductase activity"/>
    <property type="evidence" value="ECO:0007669"/>
    <property type="project" value="UniProtKB-KW"/>
</dbReference>
<dbReference type="PANTHER" id="PTHR13878">
    <property type="entry name" value="GULONOLACTONE OXIDASE"/>
    <property type="match status" value="1"/>
</dbReference>
<feature type="domain" description="Berberine/berberine-like" evidence="5">
    <location>
        <begin position="459"/>
        <end position="494"/>
    </location>
</feature>
<dbReference type="AlphaFoldDB" id="A0AAD5VD12"/>
<dbReference type="GO" id="GO:0050660">
    <property type="term" value="F:flavin adenine dinucleotide binding"/>
    <property type="evidence" value="ECO:0007669"/>
    <property type="project" value="InterPro"/>
</dbReference>
<comment type="similarity">
    <text evidence="1">Belongs to the oxygen-dependent FAD-linked oxidoreductase family.</text>
</comment>
<evidence type="ECO:0000313" key="7">
    <source>
        <dbReference type="Proteomes" id="UP001212997"/>
    </source>
</evidence>
<accession>A0AAD5VD12</accession>
<dbReference type="InterPro" id="IPR016169">
    <property type="entry name" value="FAD-bd_PCMH_sub2"/>
</dbReference>
<evidence type="ECO:0000259" key="5">
    <source>
        <dbReference type="Pfam" id="PF08031"/>
    </source>
</evidence>
<feature type="domain" description="FAD linked oxidase N-terminal" evidence="4">
    <location>
        <begin position="137"/>
        <end position="257"/>
    </location>
</feature>
<evidence type="ECO:0000256" key="3">
    <source>
        <dbReference type="SAM" id="SignalP"/>
    </source>
</evidence>
<dbReference type="SUPFAM" id="SSF56176">
    <property type="entry name" value="FAD-binding/transporter-associated domain-like"/>
    <property type="match status" value="1"/>
</dbReference>
<dbReference type="InterPro" id="IPR006094">
    <property type="entry name" value="Oxid_FAD_bind_N"/>
</dbReference>
<dbReference type="Pfam" id="PF08031">
    <property type="entry name" value="BBE"/>
    <property type="match status" value="1"/>
</dbReference>
<comment type="caution">
    <text evidence="6">The sequence shown here is derived from an EMBL/GenBank/DDBJ whole genome shotgun (WGS) entry which is preliminary data.</text>
</comment>